<feature type="compositionally biased region" description="Acidic residues" evidence="3">
    <location>
        <begin position="589"/>
        <end position="601"/>
    </location>
</feature>
<reference evidence="5 6" key="1">
    <citation type="journal article" date="2018" name="Sci. Data">
        <title>The draft genome sequence of cork oak.</title>
        <authorList>
            <person name="Ramos A.M."/>
            <person name="Usie A."/>
            <person name="Barbosa P."/>
            <person name="Barros P.M."/>
            <person name="Capote T."/>
            <person name="Chaves I."/>
            <person name="Simoes F."/>
            <person name="Abreu I."/>
            <person name="Carrasquinho I."/>
            <person name="Faro C."/>
            <person name="Guimaraes J.B."/>
            <person name="Mendonca D."/>
            <person name="Nobrega F."/>
            <person name="Rodrigues L."/>
            <person name="Saibo N.J.M."/>
            <person name="Varela M.C."/>
            <person name="Egas C."/>
            <person name="Matos J."/>
            <person name="Miguel C.M."/>
            <person name="Oliveira M.M."/>
            <person name="Ricardo C.P."/>
            <person name="Goncalves S."/>
        </authorList>
    </citation>
    <scope>NUCLEOTIDE SEQUENCE [LARGE SCALE GENOMIC DNA]</scope>
    <source>
        <strain evidence="6">cv. HL8</strain>
    </source>
</reference>
<feature type="compositionally biased region" description="Basic residues" evidence="3">
    <location>
        <begin position="424"/>
        <end position="433"/>
    </location>
</feature>
<feature type="compositionally biased region" description="Basic and acidic residues" evidence="3">
    <location>
        <begin position="264"/>
        <end position="273"/>
    </location>
</feature>
<feature type="compositionally biased region" description="Basic and acidic residues" evidence="3">
    <location>
        <begin position="551"/>
        <end position="566"/>
    </location>
</feature>
<dbReference type="AlphaFoldDB" id="A0AAW0LZJ6"/>
<feature type="compositionally biased region" description="Basic and acidic residues" evidence="3">
    <location>
        <begin position="184"/>
        <end position="199"/>
    </location>
</feature>
<protein>
    <submittedName>
        <fullName evidence="5">Bromodomain-containing protein 8</fullName>
    </submittedName>
</protein>
<dbReference type="InterPro" id="IPR001487">
    <property type="entry name" value="Bromodomain"/>
</dbReference>
<feature type="compositionally biased region" description="Basic and acidic residues" evidence="3">
    <location>
        <begin position="434"/>
        <end position="444"/>
    </location>
</feature>
<organism evidence="5 6">
    <name type="scientific">Quercus suber</name>
    <name type="common">Cork oak</name>
    <dbReference type="NCBI Taxonomy" id="58331"/>
    <lineage>
        <taxon>Eukaryota</taxon>
        <taxon>Viridiplantae</taxon>
        <taxon>Streptophyta</taxon>
        <taxon>Embryophyta</taxon>
        <taxon>Tracheophyta</taxon>
        <taxon>Spermatophyta</taxon>
        <taxon>Magnoliopsida</taxon>
        <taxon>eudicotyledons</taxon>
        <taxon>Gunneridae</taxon>
        <taxon>Pentapetalae</taxon>
        <taxon>rosids</taxon>
        <taxon>fabids</taxon>
        <taxon>Fagales</taxon>
        <taxon>Fagaceae</taxon>
        <taxon>Quercus</taxon>
    </lineage>
</organism>
<evidence type="ECO:0000259" key="4">
    <source>
        <dbReference type="PROSITE" id="PS50014"/>
    </source>
</evidence>
<dbReference type="CDD" id="cd00167">
    <property type="entry name" value="SANT"/>
    <property type="match status" value="1"/>
</dbReference>
<gene>
    <name evidence="5" type="primary">BRD8</name>
    <name evidence="5" type="ORF">CFP56_024442</name>
</gene>
<feature type="domain" description="Bromo" evidence="4">
    <location>
        <begin position="336"/>
        <end position="407"/>
    </location>
</feature>
<comment type="caution">
    <text evidence="5">The sequence shown here is derived from an EMBL/GenBank/DDBJ whole genome shotgun (WGS) entry which is preliminary data.</text>
</comment>
<dbReference type="Pfam" id="PF00439">
    <property type="entry name" value="Bromodomain"/>
    <property type="match status" value="1"/>
</dbReference>
<dbReference type="Proteomes" id="UP000237347">
    <property type="component" value="Unassembled WGS sequence"/>
</dbReference>
<feature type="compositionally biased region" description="Polar residues" evidence="3">
    <location>
        <begin position="172"/>
        <end position="182"/>
    </location>
</feature>
<dbReference type="Gene3D" id="1.20.920.10">
    <property type="entry name" value="Bromodomain-like"/>
    <property type="match status" value="1"/>
</dbReference>
<dbReference type="InterPro" id="IPR001005">
    <property type="entry name" value="SANT/Myb"/>
</dbReference>
<dbReference type="PANTHER" id="PTHR37888">
    <property type="entry name" value="DNA-BINDING BROMODOMAIN-CONTAINING PROTEIN"/>
    <property type="match status" value="1"/>
</dbReference>
<feature type="compositionally biased region" description="Acidic residues" evidence="3">
    <location>
        <begin position="222"/>
        <end position="233"/>
    </location>
</feature>
<dbReference type="EMBL" id="PKMF04000038">
    <property type="protein sequence ID" value="KAK7856229.1"/>
    <property type="molecule type" value="Genomic_DNA"/>
</dbReference>
<feature type="region of interest" description="Disordered" evidence="3">
    <location>
        <begin position="506"/>
        <end position="695"/>
    </location>
</feature>
<accession>A0AAW0LZJ6</accession>
<sequence length="695" mass="77962">MGREHGTSVQPWGTLEDLLLACAVIRHGTASWDSVAMELQNRSSSSSSSAATAATATAMLGITPLYCKDKFDDLKRRFMARNDDESGRIAEELRRIRVEELKREVRRRDDSIVSLELKVKRLKEERDRSLKEEAENVDLKKDLEGDAGETTPLPENLAVSGDISDDKENRSFNESNSTTQKGEGQARNDAVKVQIRPEPEINEPDPGRTVSNPVLNGKVDANENEIQDDDDDAGEKRKLVGGIIVKPSRAGRLSESNEGLESVGESKREKETASKQSSDVQSSASLSRKKRRRKVSSSGGGSSSGEEPEVDEVSPATKRVSAVKSEPLIKLLGIIRSHRLSSVFERRLRSQESERYKNLIRQHMDLQTVQSRLDRGLYVDNIHKFFRDLLLIFNNGVMFFRKSSPEYVVAQELRALVRKEMRNKLRKPQPRKTVKLEPKHEPDSLSKPNNKPSTATLVACGKRSSMKVLTEGAHRKENKREKEAFGEKPNVVINQKKNEGTFIRVSGEEKQGIRRKRTRERQGRRSRRTNNNKGGGEIKHEYGGNVLSSHDALELIKIEKKKESTVKKKKQGAASFLKRMKQNSPSDQVTEDTDDVSEDDSIESKGEKEEEEEEEEEKKRRGRKNEGRGERVTRSSTGGRGTKEENAKGKRGVGRPPKRPETVTVAAASGKRGRDNSESEVVGSAGSRSRKRPRR</sequence>
<dbReference type="CDD" id="cd04369">
    <property type="entry name" value="Bromodomain"/>
    <property type="match status" value="1"/>
</dbReference>
<keyword evidence="1 2" id="KW-0103">Bromodomain</keyword>
<dbReference type="SMART" id="SM00297">
    <property type="entry name" value="BROMO"/>
    <property type="match status" value="1"/>
</dbReference>
<feature type="region of interest" description="Disordered" evidence="3">
    <location>
        <begin position="250"/>
        <end position="318"/>
    </location>
</feature>
<feature type="compositionally biased region" description="Basic residues" evidence="3">
    <location>
        <begin position="513"/>
        <end position="530"/>
    </location>
</feature>
<feature type="region of interest" description="Disordered" evidence="3">
    <location>
        <begin position="421"/>
        <end position="454"/>
    </location>
</feature>
<proteinExistence type="predicted"/>
<dbReference type="PROSITE" id="PS50014">
    <property type="entry name" value="BROMODOMAIN_2"/>
    <property type="match status" value="1"/>
</dbReference>
<dbReference type="PANTHER" id="PTHR37888:SF8">
    <property type="entry name" value="HISTONE-LYSINE N-METHYLTRANSFERASE, H3 LYSINE-79 SPECIFIC-LIKE"/>
    <property type="match status" value="1"/>
</dbReference>
<keyword evidence="6" id="KW-1185">Reference proteome</keyword>
<evidence type="ECO:0000256" key="2">
    <source>
        <dbReference type="PROSITE-ProRule" id="PRU00035"/>
    </source>
</evidence>
<feature type="region of interest" description="Disordered" evidence="3">
    <location>
        <begin position="139"/>
        <end position="235"/>
    </location>
</feature>
<evidence type="ECO:0000256" key="1">
    <source>
        <dbReference type="ARBA" id="ARBA00023117"/>
    </source>
</evidence>
<feature type="compositionally biased region" description="Basic and acidic residues" evidence="3">
    <location>
        <begin position="624"/>
        <end position="633"/>
    </location>
</feature>
<dbReference type="SUPFAM" id="SSF47370">
    <property type="entry name" value="Bromodomain"/>
    <property type="match status" value="1"/>
</dbReference>
<evidence type="ECO:0000313" key="5">
    <source>
        <dbReference type="EMBL" id="KAK7856229.1"/>
    </source>
</evidence>
<name>A0AAW0LZJ6_QUESU</name>
<evidence type="ECO:0000313" key="6">
    <source>
        <dbReference type="Proteomes" id="UP000237347"/>
    </source>
</evidence>
<dbReference type="InterPro" id="IPR036427">
    <property type="entry name" value="Bromodomain-like_sf"/>
</dbReference>
<evidence type="ECO:0000256" key="3">
    <source>
        <dbReference type="SAM" id="MobiDB-lite"/>
    </source>
</evidence>
<feature type="compositionally biased region" description="Low complexity" evidence="3">
    <location>
        <begin position="274"/>
        <end position="286"/>
    </location>
</feature>